<evidence type="ECO:0000256" key="1">
    <source>
        <dbReference type="SAM" id="MobiDB-lite"/>
    </source>
</evidence>
<comment type="caution">
    <text evidence="3">The sequence shown here is derived from an EMBL/GenBank/DDBJ whole genome shotgun (WGS) entry which is preliminary data.</text>
</comment>
<evidence type="ECO:0000259" key="2">
    <source>
        <dbReference type="Pfam" id="PF20178"/>
    </source>
</evidence>
<accession>A0A0N0VK94</accession>
<gene>
    <name evidence="3" type="ORF">PF66_00859</name>
</gene>
<dbReference type="PATRIC" id="fig|50340.43.peg.3748"/>
<dbReference type="EMBL" id="JSYZ01000003">
    <property type="protein sequence ID" value="KPA92188.1"/>
    <property type="molecule type" value="Genomic_DNA"/>
</dbReference>
<reference evidence="3 4" key="1">
    <citation type="journal article" date="2015" name="PLoS ONE">
        <title>Rice-Infecting Pseudomonas Genomes Are Highly Accessorized and Harbor Multiple Putative Virulence Mechanisms to Cause Sheath Brown Rot.</title>
        <authorList>
            <person name="Quibod I.L."/>
            <person name="Grande G."/>
            <person name="Oreiro E.G."/>
            <person name="Borja F.N."/>
            <person name="Dossa G.S."/>
            <person name="Mauleon R."/>
            <person name="Cruz C.V."/>
            <person name="Oliva R."/>
        </authorList>
    </citation>
    <scope>NUCLEOTIDE SEQUENCE [LARGE SCALE GENOMIC DNA]</scope>
    <source>
        <strain evidence="3 4">IRRI 6609</strain>
    </source>
</reference>
<dbReference type="STRING" id="50340.PF66_00859"/>
<dbReference type="Pfam" id="PF20178">
    <property type="entry name" value="ToxA_N"/>
    <property type="match status" value="2"/>
</dbReference>
<protein>
    <recommendedName>
        <fullName evidence="2">Dermonecrotic toxin N-terminal domain-containing protein</fullName>
    </recommendedName>
</protein>
<evidence type="ECO:0000313" key="4">
    <source>
        <dbReference type="Proteomes" id="UP000037931"/>
    </source>
</evidence>
<dbReference type="InterPro" id="IPR046673">
    <property type="entry name" value="ToxA_N"/>
</dbReference>
<sequence>MESLQQDPASTARAAVLPVPDNLLLKRFEERLFKHLAASRHPSLSLNRLQAALTRGLDSQRELGRLLERAPQIDVVLGQLLREAFGHDPQRLLFSAPAGRESGQTERSLIQLALSMLRNPFLSLQTGTRLTLAGEPDSPLALTPDQILARLQALGLASSIAASLLHYWQQPAQGSHVSRRERLVELHKRLFHDKVLLAHGLGVLSPAATAMLMGLLDTPSAQARALAGGRWAKLAVSELVWPGVGQVAPRLSGALHLWSSGSELSGRQIVYVPGVAEEFFEFTNLAELQRELPTHLNAPGNYSAWQLLPLQERHQLFAPADPTALPYGFLECAPLADDALAHSALARLETQLASEWAAALQLNTARLLPQLSTDSAGLEPLQAIEAMQQTRGALAHLPAIRPLLARLLRSDERHGMLAITFGSLAADIPLHLRQGKVREQERGLLKLFEQHAGSQPKALLDDHEPWLRQVARVRELLRDRDSYARPAFWSGKDEQGVELTDRLLDGHCQALLHEARMQRQLGLIEQPELERLLDVLPAASRTALDTQVAGIAVGPEDSSWALTGACIVTTRQALADPQLNTATWLFVPGRLGGLAVFVSLESLSQQLGLTLLDPECETLWPLVARDRRGALRDWLRQLAPGARVPVHYRVIAADAVRHGLRQQIREHLRLCQAIEGGLRPFSEIGDARSSLQMLAHELEQSLNVPEHDAREQALENIAALQLTAAQARELPAWLAQATFGRRQQYARLLRSCQLSAQALTRRLEQRLPDLDDFARGKLIERLRQDGLHPGLEIDKPLFDLPDSVERVWVGHPENPVGGAGPKTVVSEQRHRYSFLQLALENLDPQAPGTRLRLQQGRILDSAWQQRLTPDYLISTISALDLGGQYDTLIQQAFYGVDDPRSEAVPAFERALLDRLVRQRARLELFSARQQGLGEQAARLFEQALNDTPVANPRHDAPAPELYFITFAGRAFAKARHVGNAVAIRDRVSGMTVVYLPGAPHAQVLTEYPDLLAAQRALVDGGQALQRAGDIAQRLAVGWAAEVIAQYPAERTPAMACPDAGLEPATTAALAEPLLTARPGWLFKVIRSWWNSEVEQPFPGPEALRQEVLREIGQNPGHWLRLEKTPRSDLALILAHALVLQAQQRARVVSNSSWQLAQQREVHEHEQRTAYWLRVLSVVPIASIAVDVHDSAAALRRFSRSGDPRDAFELFKAVHMTLIDVAPIVYPLAAGARPARAALGNWARAALRSIGRRRTLYVKGAAALKRLDAGSRPAPPLPGYAANIAGDDGVRLHGPTNAGSQVKNGVQFISDGVHRYEVYRPKGEQVLRLKRTAAQPNELILYIRESGEHLLRADAPEPQPGPSRSPFHRPWETRPSPAPAPAPMLRPEWMSRRPAVSSTHWRNWGLALAEDEVVELPTGQDLYRRRGSDARLLKLDDRYFELLADGSDIEPEIVFIRRPGPLADLALSEFEHWWSHLDQQPIPVSFDPRTGIWTPRAPLFDAPGRELLEPLTRRMTADSRVRTLNRLIERSDTGGGTAVTASRMVALKRTLETWGTRGVDLHVLFRELDGRTARRLFRIGLPEGEAGFSRLDFEPSHVINPRFFDVEGRHRVMDLSLHAERAVKDVLLRHGFVVNEVPKGRSFISVNLECTHPGSEHRYLLLLKWTGTDALELFRSRGAPLQLTDDWLRRLVDTRSIGYSERLRPAREALEQGRLVKLVAGLQRVPDSQRIVVFFIRVA</sequence>
<feature type="domain" description="Dermonecrotic toxin N-terminal" evidence="2">
    <location>
        <begin position="76"/>
        <end position="303"/>
    </location>
</feature>
<feature type="domain" description="Dermonecrotic toxin N-terminal" evidence="2">
    <location>
        <begin position="765"/>
        <end position="1019"/>
    </location>
</feature>
<name>A0A0N0VK94_9PSED</name>
<keyword evidence="4" id="KW-1185">Reference proteome</keyword>
<dbReference type="Proteomes" id="UP000037931">
    <property type="component" value="Unassembled WGS sequence"/>
</dbReference>
<dbReference type="OrthoDB" id="7033233at2"/>
<dbReference type="RefSeq" id="WP_054061971.1">
    <property type="nucleotide sequence ID" value="NZ_JSYZ01000003.1"/>
</dbReference>
<evidence type="ECO:0000313" key="3">
    <source>
        <dbReference type="EMBL" id="KPA92188.1"/>
    </source>
</evidence>
<organism evidence="3 4">
    <name type="scientific">Pseudomonas asplenii</name>
    <dbReference type="NCBI Taxonomy" id="53407"/>
    <lineage>
        <taxon>Bacteria</taxon>
        <taxon>Pseudomonadati</taxon>
        <taxon>Pseudomonadota</taxon>
        <taxon>Gammaproteobacteria</taxon>
        <taxon>Pseudomonadales</taxon>
        <taxon>Pseudomonadaceae</taxon>
        <taxon>Pseudomonas</taxon>
    </lineage>
</organism>
<proteinExistence type="predicted"/>
<feature type="region of interest" description="Disordered" evidence="1">
    <location>
        <begin position="1353"/>
        <end position="1384"/>
    </location>
</feature>